<feature type="transmembrane region" description="Helical" evidence="1">
    <location>
        <begin position="39"/>
        <end position="59"/>
    </location>
</feature>
<name>A0A2I0WXR5_9ASPA</name>
<feature type="transmembrane region" description="Helical" evidence="1">
    <location>
        <begin position="89"/>
        <end position="108"/>
    </location>
</feature>
<keyword evidence="1" id="KW-0472">Membrane</keyword>
<reference evidence="2 3" key="1">
    <citation type="journal article" date="2016" name="Sci. Rep.">
        <title>The Dendrobium catenatum Lindl. genome sequence provides insights into polysaccharide synthase, floral development and adaptive evolution.</title>
        <authorList>
            <person name="Zhang G.Q."/>
            <person name="Xu Q."/>
            <person name="Bian C."/>
            <person name="Tsai W.C."/>
            <person name="Yeh C.M."/>
            <person name="Liu K.W."/>
            <person name="Yoshida K."/>
            <person name="Zhang L.S."/>
            <person name="Chang S.B."/>
            <person name="Chen F."/>
            <person name="Shi Y."/>
            <person name="Su Y.Y."/>
            <person name="Zhang Y.Q."/>
            <person name="Chen L.J."/>
            <person name="Yin Y."/>
            <person name="Lin M."/>
            <person name="Huang H."/>
            <person name="Deng H."/>
            <person name="Wang Z.W."/>
            <person name="Zhu S.L."/>
            <person name="Zhao X."/>
            <person name="Deng C."/>
            <person name="Niu S.C."/>
            <person name="Huang J."/>
            <person name="Wang M."/>
            <person name="Liu G.H."/>
            <person name="Yang H.J."/>
            <person name="Xiao X.J."/>
            <person name="Hsiao Y.Y."/>
            <person name="Wu W.L."/>
            <person name="Chen Y.Y."/>
            <person name="Mitsuda N."/>
            <person name="Ohme-Takagi M."/>
            <person name="Luo Y.B."/>
            <person name="Van de Peer Y."/>
            <person name="Liu Z.J."/>
        </authorList>
    </citation>
    <scope>NUCLEOTIDE SEQUENCE [LARGE SCALE GENOMIC DNA]</scope>
    <source>
        <tissue evidence="2">The whole plant</tissue>
    </source>
</reference>
<dbReference type="AlphaFoldDB" id="A0A2I0WXR5"/>
<evidence type="ECO:0000313" key="2">
    <source>
        <dbReference type="EMBL" id="PKU80451.1"/>
    </source>
</evidence>
<evidence type="ECO:0000313" key="3">
    <source>
        <dbReference type="Proteomes" id="UP000233837"/>
    </source>
</evidence>
<sequence length="109" mass="11679">MAGCLIPCAGCFPCLAPWVPVAGCVFLCAGCFSRALPLGFPWLLLGSCGFSSLFCCTVWGQLSYGCWPFISLNLIGLFIAVWGGIPWDFSCFLCNFPAAVCSLLAFYIP</sequence>
<evidence type="ECO:0000256" key="1">
    <source>
        <dbReference type="SAM" id="Phobius"/>
    </source>
</evidence>
<keyword evidence="1" id="KW-0812">Transmembrane</keyword>
<dbReference type="EMBL" id="KZ502357">
    <property type="protein sequence ID" value="PKU80451.1"/>
    <property type="molecule type" value="Genomic_DNA"/>
</dbReference>
<accession>A0A2I0WXR5</accession>
<organism evidence="2 3">
    <name type="scientific">Dendrobium catenatum</name>
    <dbReference type="NCBI Taxonomy" id="906689"/>
    <lineage>
        <taxon>Eukaryota</taxon>
        <taxon>Viridiplantae</taxon>
        <taxon>Streptophyta</taxon>
        <taxon>Embryophyta</taxon>
        <taxon>Tracheophyta</taxon>
        <taxon>Spermatophyta</taxon>
        <taxon>Magnoliopsida</taxon>
        <taxon>Liliopsida</taxon>
        <taxon>Asparagales</taxon>
        <taxon>Orchidaceae</taxon>
        <taxon>Epidendroideae</taxon>
        <taxon>Malaxideae</taxon>
        <taxon>Dendrobiinae</taxon>
        <taxon>Dendrobium</taxon>
    </lineage>
</organism>
<feature type="transmembrane region" description="Helical" evidence="1">
    <location>
        <begin position="66"/>
        <end position="83"/>
    </location>
</feature>
<proteinExistence type="predicted"/>
<keyword evidence="3" id="KW-1185">Reference proteome</keyword>
<gene>
    <name evidence="2" type="ORF">MA16_Dca013866</name>
</gene>
<protein>
    <submittedName>
        <fullName evidence="2">Uncharacterized protein</fullName>
    </submittedName>
</protein>
<keyword evidence="1" id="KW-1133">Transmembrane helix</keyword>
<reference evidence="2 3" key="2">
    <citation type="journal article" date="2017" name="Nature">
        <title>The Apostasia genome and the evolution of orchids.</title>
        <authorList>
            <person name="Zhang G.Q."/>
            <person name="Liu K.W."/>
            <person name="Li Z."/>
            <person name="Lohaus R."/>
            <person name="Hsiao Y.Y."/>
            <person name="Niu S.C."/>
            <person name="Wang J.Y."/>
            <person name="Lin Y.C."/>
            <person name="Xu Q."/>
            <person name="Chen L.J."/>
            <person name="Yoshida K."/>
            <person name="Fujiwara S."/>
            <person name="Wang Z.W."/>
            <person name="Zhang Y.Q."/>
            <person name="Mitsuda N."/>
            <person name="Wang M."/>
            <person name="Liu G.H."/>
            <person name="Pecoraro L."/>
            <person name="Huang H.X."/>
            <person name="Xiao X.J."/>
            <person name="Lin M."/>
            <person name="Wu X.Y."/>
            <person name="Wu W.L."/>
            <person name="Chen Y.Y."/>
            <person name="Chang S.B."/>
            <person name="Sakamoto S."/>
            <person name="Ohme-Takagi M."/>
            <person name="Yagi M."/>
            <person name="Zeng S.J."/>
            <person name="Shen C.Y."/>
            <person name="Yeh C.M."/>
            <person name="Luo Y.B."/>
            <person name="Tsai W.C."/>
            <person name="Van de Peer Y."/>
            <person name="Liu Z.J."/>
        </authorList>
    </citation>
    <scope>NUCLEOTIDE SEQUENCE [LARGE SCALE GENOMIC DNA]</scope>
    <source>
        <tissue evidence="2">The whole plant</tissue>
    </source>
</reference>
<dbReference type="Proteomes" id="UP000233837">
    <property type="component" value="Unassembled WGS sequence"/>
</dbReference>